<accession>A0ABY0HEM7</accession>
<name>A0ABY0HEM7_9PEZI</name>
<reference evidence="1 2" key="1">
    <citation type="submission" date="2018-06" db="EMBL/GenBank/DDBJ databases">
        <title>Complete Genomes of Monosporascus.</title>
        <authorList>
            <person name="Robinson A.J."/>
            <person name="Natvig D.O."/>
        </authorList>
    </citation>
    <scope>NUCLEOTIDE SEQUENCE [LARGE SCALE GENOMIC DNA]</scope>
    <source>
        <strain evidence="1 2">CBS 609.92</strain>
    </source>
</reference>
<sequence length="93" mass="10191">MELTTEAGAAFDMQHWTVKPEALCNAIKAISREMAMTLMYGMPYLRKLKPTNKLTLTSHGMELILASKGKATYDLEAEGGGQALTDEAAENRL</sequence>
<keyword evidence="2" id="KW-1185">Reference proteome</keyword>
<protein>
    <submittedName>
        <fullName evidence="1">Uncharacterized protein</fullName>
    </submittedName>
</protein>
<organism evidence="1 2">
    <name type="scientific">Monosporascus cannonballus</name>
    <dbReference type="NCBI Taxonomy" id="155416"/>
    <lineage>
        <taxon>Eukaryota</taxon>
        <taxon>Fungi</taxon>
        <taxon>Dikarya</taxon>
        <taxon>Ascomycota</taxon>
        <taxon>Pezizomycotina</taxon>
        <taxon>Sordariomycetes</taxon>
        <taxon>Xylariomycetidae</taxon>
        <taxon>Xylariales</taxon>
        <taxon>Xylariales incertae sedis</taxon>
        <taxon>Monosporascus</taxon>
    </lineage>
</organism>
<evidence type="ECO:0000313" key="1">
    <source>
        <dbReference type="EMBL" id="RYO88751.1"/>
    </source>
</evidence>
<evidence type="ECO:0000313" key="2">
    <source>
        <dbReference type="Proteomes" id="UP000294003"/>
    </source>
</evidence>
<comment type="caution">
    <text evidence="1">The sequence shown here is derived from an EMBL/GenBank/DDBJ whole genome shotgun (WGS) entry which is preliminary data.</text>
</comment>
<proteinExistence type="predicted"/>
<dbReference type="EMBL" id="QJNS01000082">
    <property type="protein sequence ID" value="RYO88751.1"/>
    <property type="molecule type" value="Genomic_DNA"/>
</dbReference>
<dbReference type="Proteomes" id="UP000294003">
    <property type="component" value="Unassembled WGS sequence"/>
</dbReference>
<gene>
    <name evidence="1" type="ORF">DL762_003567</name>
</gene>